<keyword evidence="2" id="KW-0282">Flagellum</keyword>
<comment type="caution">
    <text evidence="2">The sequence shown here is derived from an EMBL/GenBank/DDBJ whole genome shotgun (WGS) entry which is preliminary data.</text>
</comment>
<dbReference type="EMBL" id="JAGSPJ010000001">
    <property type="protein sequence ID" value="MBR7798936.1"/>
    <property type="molecule type" value="Genomic_DNA"/>
</dbReference>
<keyword evidence="2" id="KW-0966">Cell projection</keyword>
<dbReference type="AlphaFoldDB" id="A0A941E076"/>
<evidence type="ECO:0000313" key="3">
    <source>
        <dbReference type="Proteomes" id="UP000678545"/>
    </source>
</evidence>
<dbReference type="InterPro" id="IPR038610">
    <property type="entry name" value="FliK-like_C_sf"/>
</dbReference>
<dbReference type="Pfam" id="PF02120">
    <property type="entry name" value="Flg_hook"/>
    <property type="match status" value="1"/>
</dbReference>
<organism evidence="2 3">
    <name type="scientific">Undibacterium fentianense</name>
    <dbReference type="NCBI Taxonomy" id="2828728"/>
    <lineage>
        <taxon>Bacteria</taxon>
        <taxon>Pseudomonadati</taxon>
        <taxon>Pseudomonadota</taxon>
        <taxon>Betaproteobacteria</taxon>
        <taxon>Burkholderiales</taxon>
        <taxon>Oxalobacteraceae</taxon>
        <taxon>Undibacterium</taxon>
    </lineage>
</organism>
<evidence type="ECO:0000259" key="1">
    <source>
        <dbReference type="Pfam" id="PF02120"/>
    </source>
</evidence>
<sequence length="412" mass="45351">MSEIFPRLDPRLSITTGVEAPTSVKLVELIKQDTILRLSQVGLGNHAQAEVVAKLDDGSYIAKVAGVPLHLDLPKQTNVGDRLSLRLTALSPKVSFLLDMANPLNPGGTAAIKEGISSREISLLPPLLNHPSMEIDHQQSTLNIPVTQHAAVGTAYPKNQRLLNQYAQTNLTEPSTQTELSPAGQLISDLLSETNQVSDRAIRILDNRPMIANVAIGQLKELLAPMLEDQLKHAVLKSGLFYESHLVEFLQGHRSRDEILREPQAKLTTPNQDGTDSVLVDQSESKHPALVELVRHQLDTLDQGKFQLAGMLNPQIPFQWTIHEKTQDQREWQEDQEHTPPTSIHQSHLKLNLPHLGEVAIAIHLRGNQVQLNIHATSNDAISTLNTHSGSLKSALELSGTELVAYKVSTHD</sequence>
<proteinExistence type="predicted"/>
<reference evidence="2" key="1">
    <citation type="submission" date="2021-04" db="EMBL/GenBank/DDBJ databases">
        <title>novel species isolated from subtropical streams in China.</title>
        <authorList>
            <person name="Lu H."/>
        </authorList>
    </citation>
    <scope>NUCLEOTIDE SEQUENCE</scope>
    <source>
        <strain evidence="2">FT137W</strain>
    </source>
</reference>
<gene>
    <name evidence="2" type="ORF">KDM90_02900</name>
</gene>
<dbReference type="RefSeq" id="WP_212674053.1">
    <property type="nucleotide sequence ID" value="NZ_JAGSPJ010000001.1"/>
</dbReference>
<keyword evidence="3" id="KW-1185">Reference proteome</keyword>
<feature type="domain" description="Flagellar hook-length control protein-like C-terminal" evidence="1">
    <location>
        <begin position="339"/>
        <end position="411"/>
    </location>
</feature>
<accession>A0A941E076</accession>
<evidence type="ECO:0000313" key="2">
    <source>
        <dbReference type="EMBL" id="MBR7798936.1"/>
    </source>
</evidence>
<dbReference type="InterPro" id="IPR021136">
    <property type="entry name" value="Flagellar_hook_control-like_C"/>
</dbReference>
<name>A0A941E076_9BURK</name>
<keyword evidence="2" id="KW-0969">Cilium</keyword>
<protein>
    <submittedName>
        <fullName evidence="2">Flagellar hook-length control protein FliK</fullName>
    </submittedName>
</protein>
<dbReference type="Proteomes" id="UP000678545">
    <property type="component" value="Unassembled WGS sequence"/>
</dbReference>
<dbReference type="Gene3D" id="3.30.750.140">
    <property type="match status" value="1"/>
</dbReference>